<comment type="subcellular location">
    <subcellularLocation>
        <location evidence="1">Cell membrane</location>
        <topology evidence="1">Multi-pass membrane protein</topology>
    </subcellularLocation>
</comment>
<sequence length="576" mass="63063">MRYHTEHTPILGQVDSTSTQSISQLVTSLQSRQGLTLLGCAVLIAAFSLMSQGKKGKLATSRFGGSPEKSAARKRAVRQIQERKRNAVSLYIGKPTRKQDARSLYLPDLQRGIAVCGGPGSGKTFSIIDPLIRSALDQGLPVAMYDFKYPTQSARHAAYAAKLGYDVRVLAPGFPESEVCNPIDFLRSESDAEMARQIATVLNKNFRLMTQSTEDGFFAAAGDQLTEALLMLAKSTQYPDIMTAQAVLGLTNLGNRVAAAQGMNSWIRVSFNQLIGVKDAEKTASGIVGSASETFTRFMKEGVLGAFCGQTSIPLDLTGKQLLILGMDRERRDVVGPLVATVLHMLVTRNVAQRRQDPLIVAIDELPTLYLPTLVQWLNENREDGLAVILGFQNLVQLEKTYGRELARAILGACATKAVFNPQEYEAARMFSDFLGDEEIQHKQKSRNRGGGKSSTTISDQERTRKLFEPSQFLRLPPGKCILINPGFTSRGEAAIPIQQAIKIPKADVQASEGSEALWAKIHARLVRRSPQQMPTAADLEKRRQMVEAMLPEPQAPVNSAYPDPAGLIDKYSSLL</sequence>
<dbReference type="OrthoDB" id="102453at2"/>
<dbReference type="InterPro" id="IPR027417">
    <property type="entry name" value="P-loop_NTPase"/>
</dbReference>
<dbReference type="SUPFAM" id="SSF52540">
    <property type="entry name" value="P-loop containing nucleoside triphosphate hydrolases"/>
    <property type="match status" value="1"/>
</dbReference>
<comment type="caution">
    <text evidence="8">The sequence shown here is derived from an EMBL/GenBank/DDBJ whole genome shotgun (WGS) entry which is preliminary data.</text>
</comment>
<dbReference type="PANTHER" id="PTHR37937">
    <property type="entry name" value="CONJUGATIVE TRANSFER: DNA TRANSPORT"/>
    <property type="match status" value="1"/>
</dbReference>
<dbReference type="Proteomes" id="UP000185557">
    <property type="component" value="Unassembled WGS sequence"/>
</dbReference>
<dbReference type="EMBL" id="MRCG01000002">
    <property type="protein sequence ID" value="OKH50128.1"/>
    <property type="molecule type" value="Genomic_DNA"/>
</dbReference>
<keyword evidence="2" id="KW-1003">Cell membrane</keyword>
<dbReference type="Gene3D" id="3.40.50.300">
    <property type="entry name" value="P-loop containing nucleotide triphosphate hydrolases"/>
    <property type="match status" value="1"/>
</dbReference>
<dbReference type="InterPro" id="IPR019476">
    <property type="entry name" value="T4SS_TraD_DNA-bd"/>
</dbReference>
<evidence type="ECO:0000313" key="8">
    <source>
        <dbReference type="EMBL" id="OKH50128.1"/>
    </source>
</evidence>
<evidence type="ECO:0000256" key="5">
    <source>
        <dbReference type="ARBA" id="ARBA00023136"/>
    </source>
</evidence>
<evidence type="ECO:0000256" key="1">
    <source>
        <dbReference type="ARBA" id="ARBA00004651"/>
    </source>
</evidence>
<evidence type="ECO:0000256" key="3">
    <source>
        <dbReference type="ARBA" id="ARBA00022692"/>
    </source>
</evidence>
<dbReference type="AlphaFoldDB" id="A0A1U7J9N8"/>
<keyword evidence="3" id="KW-0812">Transmembrane</keyword>
<dbReference type="GO" id="GO:0005886">
    <property type="term" value="C:plasma membrane"/>
    <property type="evidence" value="ECO:0007669"/>
    <property type="project" value="UniProtKB-SubCell"/>
</dbReference>
<evidence type="ECO:0000256" key="4">
    <source>
        <dbReference type="ARBA" id="ARBA00022989"/>
    </source>
</evidence>
<gene>
    <name evidence="8" type="ORF">NIES30_05350</name>
</gene>
<accession>A0A1U7J9N8</accession>
<dbReference type="Pfam" id="PF10412">
    <property type="entry name" value="TrwB_AAD_bind"/>
    <property type="match status" value="1"/>
</dbReference>
<dbReference type="STRING" id="549789.NIES30_05350"/>
<dbReference type="RefSeq" id="WP_073607369.1">
    <property type="nucleotide sequence ID" value="NZ_MRCG01000002.1"/>
</dbReference>
<feature type="domain" description="Type IV secretion system coupling protein TraD DNA-binding" evidence="7">
    <location>
        <begin position="110"/>
        <end position="484"/>
    </location>
</feature>
<protein>
    <submittedName>
        <fullName evidence="8">Transfer complex protein TrsK</fullName>
    </submittedName>
</protein>
<evidence type="ECO:0000259" key="7">
    <source>
        <dbReference type="Pfam" id="PF10412"/>
    </source>
</evidence>
<reference evidence="8 9" key="1">
    <citation type="submission" date="2016-11" db="EMBL/GenBank/DDBJ databases">
        <title>Draft Genome Sequences of Nine Cyanobacterial Strains from Diverse Habitats.</title>
        <authorList>
            <person name="Zhu T."/>
            <person name="Hou S."/>
            <person name="Lu X."/>
            <person name="Hess W.R."/>
        </authorList>
    </citation>
    <scope>NUCLEOTIDE SEQUENCE [LARGE SCALE GENOMIC DNA]</scope>
    <source>
        <strain evidence="8 9">NIES-30</strain>
    </source>
</reference>
<keyword evidence="9" id="KW-1185">Reference proteome</keyword>
<name>A0A1U7J9N8_9CYAN</name>
<evidence type="ECO:0000256" key="2">
    <source>
        <dbReference type="ARBA" id="ARBA00022475"/>
    </source>
</evidence>
<keyword evidence="5" id="KW-0472">Membrane</keyword>
<dbReference type="InterPro" id="IPR051539">
    <property type="entry name" value="T4SS-coupling_protein"/>
</dbReference>
<organism evidence="8 9">
    <name type="scientific">Phormidium tenue NIES-30</name>
    <dbReference type="NCBI Taxonomy" id="549789"/>
    <lineage>
        <taxon>Bacteria</taxon>
        <taxon>Bacillati</taxon>
        <taxon>Cyanobacteriota</taxon>
        <taxon>Cyanophyceae</taxon>
        <taxon>Oscillatoriophycideae</taxon>
        <taxon>Oscillatoriales</taxon>
        <taxon>Oscillatoriaceae</taxon>
        <taxon>Phormidium</taxon>
    </lineage>
</organism>
<evidence type="ECO:0000313" key="9">
    <source>
        <dbReference type="Proteomes" id="UP000185557"/>
    </source>
</evidence>
<keyword evidence="4" id="KW-1133">Transmembrane helix</keyword>
<proteinExistence type="predicted"/>
<dbReference type="CDD" id="cd01127">
    <property type="entry name" value="TrwB_TraG_TraD_VirD4"/>
    <property type="match status" value="1"/>
</dbReference>
<feature type="region of interest" description="Disordered" evidence="6">
    <location>
        <begin position="441"/>
        <end position="462"/>
    </location>
</feature>
<dbReference type="PANTHER" id="PTHR37937:SF1">
    <property type="entry name" value="CONJUGATIVE TRANSFER: DNA TRANSPORT"/>
    <property type="match status" value="1"/>
</dbReference>
<evidence type="ECO:0000256" key="6">
    <source>
        <dbReference type="SAM" id="MobiDB-lite"/>
    </source>
</evidence>